<proteinExistence type="predicted"/>
<dbReference type="Proteomes" id="UP001589890">
    <property type="component" value="Unassembled WGS sequence"/>
</dbReference>
<accession>A0ABV6QUJ5</accession>
<dbReference type="RefSeq" id="WP_380054332.1">
    <property type="nucleotide sequence ID" value="NZ_JBHLTC010000038.1"/>
</dbReference>
<dbReference type="EMBL" id="JBHLTC010000038">
    <property type="protein sequence ID" value="MFC0628301.1"/>
    <property type="molecule type" value="Genomic_DNA"/>
</dbReference>
<evidence type="ECO:0000313" key="1">
    <source>
        <dbReference type="EMBL" id="MFC0628301.1"/>
    </source>
</evidence>
<sequence>MPYTLDATFAAGSRKKQIETEADIEEFISELMDVARESSDHSVAWLCVNERAKLPSGLVDHEILVGVDPARAVSGFIFADRSGGYYARGAHNPQGEVAYFSDGHHEEFPPDSEVPLSRVCDALREVLRTGERPSDLVADNW</sequence>
<dbReference type="InterPro" id="IPR025680">
    <property type="entry name" value="DddI"/>
</dbReference>
<comment type="caution">
    <text evidence="1">The sequence shown here is derived from an EMBL/GenBank/DDBJ whole genome shotgun (WGS) entry which is preliminary data.</text>
</comment>
<organism evidence="1 2">
    <name type="scientific">Kribbella deserti</name>
    <dbReference type="NCBI Taxonomy" id="1926257"/>
    <lineage>
        <taxon>Bacteria</taxon>
        <taxon>Bacillati</taxon>
        <taxon>Actinomycetota</taxon>
        <taxon>Actinomycetes</taxon>
        <taxon>Propionibacteriales</taxon>
        <taxon>Kribbellaceae</taxon>
        <taxon>Kribbella</taxon>
    </lineage>
</organism>
<gene>
    <name evidence="1" type="ORF">ACFFGN_29800</name>
</gene>
<name>A0ABV6QUJ5_9ACTN</name>
<protein>
    <submittedName>
        <fullName evidence="1">Imm1 family immunity protein</fullName>
    </submittedName>
</protein>
<keyword evidence="2" id="KW-1185">Reference proteome</keyword>
<evidence type="ECO:0000313" key="2">
    <source>
        <dbReference type="Proteomes" id="UP001589890"/>
    </source>
</evidence>
<reference evidence="1 2" key="1">
    <citation type="submission" date="2024-09" db="EMBL/GenBank/DDBJ databases">
        <authorList>
            <person name="Sun Q."/>
            <person name="Mori K."/>
        </authorList>
    </citation>
    <scope>NUCLEOTIDE SEQUENCE [LARGE SCALE GENOMIC DNA]</scope>
    <source>
        <strain evidence="1 2">CGMCC 1.15906</strain>
    </source>
</reference>
<dbReference type="Pfam" id="PF14430">
    <property type="entry name" value="Imm1"/>
    <property type="match status" value="1"/>
</dbReference>